<feature type="compositionally biased region" description="Acidic residues" evidence="4">
    <location>
        <begin position="219"/>
        <end position="228"/>
    </location>
</feature>
<dbReference type="InterPro" id="IPR023780">
    <property type="entry name" value="Chromo_domain"/>
</dbReference>
<accession>A0AAE0MN68</accession>
<dbReference type="AlphaFoldDB" id="A0AAE0MN68"/>
<dbReference type="SUPFAM" id="SSF54160">
    <property type="entry name" value="Chromo domain-like"/>
    <property type="match status" value="1"/>
</dbReference>
<feature type="compositionally biased region" description="Low complexity" evidence="4">
    <location>
        <begin position="18"/>
        <end position="29"/>
    </location>
</feature>
<feature type="region of interest" description="Disordered" evidence="4">
    <location>
        <begin position="280"/>
        <end position="312"/>
    </location>
</feature>
<dbReference type="EMBL" id="JAUEPO010000001">
    <property type="protein sequence ID" value="KAK3337294.1"/>
    <property type="molecule type" value="Genomic_DNA"/>
</dbReference>
<dbReference type="Proteomes" id="UP001286456">
    <property type="component" value="Unassembled WGS sequence"/>
</dbReference>
<feature type="compositionally biased region" description="Basic residues" evidence="4">
    <location>
        <begin position="301"/>
        <end position="312"/>
    </location>
</feature>
<dbReference type="PRINTS" id="PR00929">
    <property type="entry name" value="ATHOOK"/>
</dbReference>
<evidence type="ECO:0000313" key="6">
    <source>
        <dbReference type="EMBL" id="KAK3337294.1"/>
    </source>
</evidence>
<feature type="compositionally biased region" description="Low complexity" evidence="4">
    <location>
        <begin position="96"/>
        <end position="125"/>
    </location>
</feature>
<dbReference type="InterPro" id="IPR000953">
    <property type="entry name" value="Chromo/chromo_shadow_dom"/>
</dbReference>
<dbReference type="GO" id="GO:0003677">
    <property type="term" value="F:DNA binding"/>
    <property type="evidence" value="ECO:0007669"/>
    <property type="project" value="InterPro"/>
</dbReference>
<dbReference type="GO" id="GO:0005634">
    <property type="term" value="C:nucleus"/>
    <property type="evidence" value="ECO:0007669"/>
    <property type="project" value="UniProtKB-SubCell"/>
</dbReference>
<organism evidence="6 7">
    <name type="scientific">Cercophora scortea</name>
    <dbReference type="NCBI Taxonomy" id="314031"/>
    <lineage>
        <taxon>Eukaryota</taxon>
        <taxon>Fungi</taxon>
        <taxon>Dikarya</taxon>
        <taxon>Ascomycota</taxon>
        <taxon>Pezizomycotina</taxon>
        <taxon>Sordariomycetes</taxon>
        <taxon>Sordariomycetidae</taxon>
        <taxon>Sordariales</taxon>
        <taxon>Lasiosphaeriaceae</taxon>
        <taxon>Cercophora</taxon>
    </lineage>
</organism>
<feature type="domain" description="Chromo" evidence="5">
    <location>
        <begin position="228"/>
        <end position="289"/>
    </location>
</feature>
<dbReference type="InterPro" id="IPR023779">
    <property type="entry name" value="Chromodomain_CS"/>
</dbReference>
<evidence type="ECO:0000256" key="3">
    <source>
        <dbReference type="ARBA" id="ARBA00023242"/>
    </source>
</evidence>
<keyword evidence="3" id="KW-0539">Nucleus</keyword>
<dbReference type="SMART" id="SM00298">
    <property type="entry name" value="CHROMO"/>
    <property type="match status" value="1"/>
</dbReference>
<comment type="subcellular location">
    <subcellularLocation>
        <location evidence="1">Nucleus</location>
    </subcellularLocation>
</comment>
<reference evidence="6" key="2">
    <citation type="submission" date="2023-06" db="EMBL/GenBank/DDBJ databases">
        <authorList>
            <consortium name="Lawrence Berkeley National Laboratory"/>
            <person name="Haridas S."/>
            <person name="Hensen N."/>
            <person name="Bonometti L."/>
            <person name="Westerberg I."/>
            <person name="Brannstrom I.O."/>
            <person name="Guillou S."/>
            <person name="Cros-Aarteil S."/>
            <person name="Calhoun S."/>
            <person name="Kuo A."/>
            <person name="Mondo S."/>
            <person name="Pangilinan J."/>
            <person name="Riley R."/>
            <person name="Labutti K."/>
            <person name="Andreopoulos B."/>
            <person name="Lipzen A."/>
            <person name="Chen C."/>
            <person name="Yanf M."/>
            <person name="Daum C."/>
            <person name="Ng V."/>
            <person name="Clum A."/>
            <person name="Steindorff A."/>
            <person name="Ohm R."/>
            <person name="Martin F."/>
            <person name="Silar P."/>
            <person name="Natvig D."/>
            <person name="Lalanne C."/>
            <person name="Gautier V."/>
            <person name="Ament-Velasquez S.L."/>
            <person name="Kruys A."/>
            <person name="Hutchinson M.I."/>
            <person name="Powell A.J."/>
            <person name="Barry K."/>
            <person name="Miller A.N."/>
            <person name="Grigoriev I.V."/>
            <person name="Debuchy R."/>
            <person name="Gladieux P."/>
            <person name="Thoren M.H."/>
            <person name="Johannesson H."/>
        </authorList>
    </citation>
    <scope>NUCLEOTIDE SEQUENCE</scope>
    <source>
        <strain evidence="6">SMH4131-1</strain>
    </source>
</reference>
<dbReference type="InterPro" id="IPR017956">
    <property type="entry name" value="AT_hook_DNA-bd_motif"/>
</dbReference>
<feature type="compositionally biased region" description="Low complexity" evidence="4">
    <location>
        <begin position="187"/>
        <end position="208"/>
    </location>
</feature>
<feature type="compositionally biased region" description="Acidic residues" evidence="4">
    <location>
        <begin position="50"/>
        <end position="61"/>
    </location>
</feature>
<reference evidence="6" key="1">
    <citation type="journal article" date="2023" name="Mol. Phylogenet. Evol.">
        <title>Genome-scale phylogeny and comparative genomics of the fungal order Sordariales.</title>
        <authorList>
            <person name="Hensen N."/>
            <person name="Bonometti L."/>
            <person name="Westerberg I."/>
            <person name="Brannstrom I.O."/>
            <person name="Guillou S."/>
            <person name="Cros-Aarteil S."/>
            <person name="Calhoun S."/>
            <person name="Haridas S."/>
            <person name="Kuo A."/>
            <person name="Mondo S."/>
            <person name="Pangilinan J."/>
            <person name="Riley R."/>
            <person name="LaButti K."/>
            <person name="Andreopoulos B."/>
            <person name="Lipzen A."/>
            <person name="Chen C."/>
            <person name="Yan M."/>
            <person name="Daum C."/>
            <person name="Ng V."/>
            <person name="Clum A."/>
            <person name="Steindorff A."/>
            <person name="Ohm R.A."/>
            <person name="Martin F."/>
            <person name="Silar P."/>
            <person name="Natvig D.O."/>
            <person name="Lalanne C."/>
            <person name="Gautier V."/>
            <person name="Ament-Velasquez S.L."/>
            <person name="Kruys A."/>
            <person name="Hutchinson M.I."/>
            <person name="Powell A.J."/>
            <person name="Barry K."/>
            <person name="Miller A.N."/>
            <person name="Grigoriev I.V."/>
            <person name="Debuchy R."/>
            <person name="Gladieux P."/>
            <person name="Hiltunen Thoren M."/>
            <person name="Johannesson H."/>
        </authorList>
    </citation>
    <scope>NUCLEOTIDE SEQUENCE</scope>
    <source>
        <strain evidence="6">SMH4131-1</strain>
    </source>
</reference>
<dbReference type="Pfam" id="PF00385">
    <property type="entry name" value="Chromo"/>
    <property type="match status" value="1"/>
</dbReference>
<dbReference type="PROSITE" id="PS50013">
    <property type="entry name" value="CHROMO_2"/>
    <property type="match status" value="1"/>
</dbReference>
<name>A0AAE0MN68_9PEZI</name>
<dbReference type="InterPro" id="IPR051219">
    <property type="entry name" value="Heterochromatin_chromo-domain"/>
</dbReference>
<evidence type="ECO:0000313" key="7">
    <source>
        <dbReference type="Proteomes" id="UP001286456"/>
    </source>
</evidence>
<keyword evidence="7" id="KW-1185">Reference proteome</keyword>
<comment type="subunit">
    <text evidence="2">Component of the NuA4 histone acetyltransferase complex.</text>
</comment>
<sequence length="312" mass="32593">MPFLDEEPPVAFVQSDIRSSAPPSSRAASEVLGEDQAQSAGPTVIRLEDEHELSEEGEEDTANQAPVADMGDVHSKEPAASATLPRKRGRPSLPGSTAKATPAKTSTKSAAAKTPLTAKSATAPKSSGRKRAIAEVEAEAEAEADSTPAVKRARGRPAARSATVAASARLSAKAAKVADKPTRGRPRTAATTAAPAKAAKAAKAAPGRGRPKKEASGDLGDESAGDDYEVEQIVDSAIDADTMEHKYLVKWKNYPASQNTWEPKKNLAGSLSLVHKFDAEKKKKTADAAKTTTDKGSTTVKKGRGRPKKVQV</sequence>
<dbReference type="InterPro" id="IPR016197">
    <property type="entry name" value="Chromo-like_dom_sf"/>
</dbReference>
<evidence type="ECO:0000259" key="5">
    <source>
        <dbReference type="PROSITE" id="PS50013"/>
    </source>
</evidence>
<evidence type="ECO:0000256" key="2">
    <source>
        <dbReference type="ARBA" id="ARBA00011353"/>
    </source>
</evidence>
<feature type="compositionally biased region" description="Low complexity" evidence="4">
    <location>
        <begin position="158"/>
        <end position="175"/>
    </location>
</feature>
<dbReference type="GO" id="GO:0006338">
    <property type="term" value="P:chromatin remodeling"/>
    <property type="evidence" value="ECO:0007669"/>
    <property type="project" value="UniProtKB-ARBA"/>
</dbReference>
<evidence type="ECO:0000256" key="4">
    <source>
        <dbReference type="SAM" id="MobiDB-lite"/>
    </source>
</evidence>
<evidence type="ECO:0000256" key="1">
    <source>
        <dbReference type="ARBA" id="ARBA00004123"/>
    </source>
</evidence>
<feature type="region of interest" description="Disordered" evidence="4">
    <location>
        <begin position="1"/>
        <end position="228"/>
    </location>
</feature>
<dbReference type="PANTHER" id="PTHR22812">
    <property type="entry name" value="CHROMOBOX PROTEIN"/>
    <property type="match status" value="1"/>
</dbReference>
<dbReference type="Gene3D" id="2.40.50.40">
    <property type="match status" value="1"/>
</dbReference>
<gene>
    <name evidence="6" type="ORF">B0T19DRAFT_412115</name>
</gene>
<dbReference type="CDD" id="cd00024">
    <property type="entry name" value="CD_CSD"/>
    <property type="match status" value="1"/>
</dbReference>
<comment type="caution">
    <text evidence="6">The sequence shown here is derived from an EMBL/GenBank/DDBJ whole genome shotgun (WGS) entry which is preliminary data.</text>
</comment>
<protein>
    <recommendedName>
        <fullName evidence="5">Chromo domain-containing protein</fullName>
    </recommendedName>
</protein>
<feature type="compositionally biased region" description="Low complexity" evidence="4">
    <location>
        <begin position="288"/>
        <end position="300"/>
    </location>
</feature>
<proteinExistence type="predicted"/>
<dbReference type="PROSITE" id="PS00598">
    <property type="entry name" value="CHROMO_1"/>
    <property type="match status" value="1"/>
</dbReference>